<dbReference type="AlphaFoldDB" id="A0A1D6N973"/>
<evidence type="ECO:0000313" key="2">
    <source>
        <dbReference type="EMBL" id="ONM37090.1"/>
    </source>
</evidence>
<accession>A0A1D6N973</accession>
<dbReference type="EMBL" id="CM007649">
    <property type="protein sequence ID" value="ONM37090.1"/>
    <property type="molecule type" value="Genomic_DNA"/>
</dbReference>
<dbReference type="Gene3D" id="3.60.20.10">
    <property type="entry name" value="Glutamine Phosphoribosylpyrophosphate, subunit 1, domain 1"/>
    <property type="match status" value="1"/>
</dbReference>
<protein>
    <submittedName>
        <fullName evidence="2">Proteasome subunit alpha type</fullName>
    </submittedName>
</protein>
<feature type="transmembrane region" description="Helical" evidence="1">
    <location>
        <begin position="12"/>
        <end position="31"/>
    </location>
</feature>
<dbReference type="GO" id="GO:0000502">
    <property type="term" value="C:proteasome complex"/>
    <property type="evidence" value="ECO:0007669"/>
    <property type="project" value="UniProtKB-KW"/>
</dbReference>
<organism evidence="2">
    <name type="scientific">Zea mays</name>
    <name type="common">Maize</name>
    <dbReference type="NCBI Taxonomy" id="4577"/>
    <lineage>
        <taxon>Eukaryota</taxon>
        <taxon>Viridiplantae</taxon>
        <taxon>Streptophyta</taxon>
        <taxon>Embryophyta</taxon>
        <taxon>Tracheophyta</taxon>
        <taxon>Spermatophyta</taxon>
        <taxon>Magnoliopsida</taxon>
        <taxon>Liliopsida</taxon>
        <taxon>Poales</taxon>
        <taxon>Poaceae</taxon>
        <taxon>PACMAD clade</taxon>
        <taxon>Panicoideae</taxon>
        <taxon>Andropogonodae</taxon>
        <taxon>Andropogoneae</taxon>
        <taxon>Tripsacinae</taxon>
        <taxon>Zea</taxon>
    </lineage>
</organism>
<keyword evidence="1" id="KW-0472">Membrane</keyword>
<evidence type="ECO:0000256" key="1">
    <source>
        <dbReference type="SAM" id="Phobius"/>
    </source>
</evidence>
<keyword evidence="2" id="KW-0647">Proteasome</keyword>
<name>A0A1D6N973_MAIZE</name>
<gene>
    <name evidence="2" type="ORF">ZEAMMB73_Zm00001d043137</name>
</gene>
<sequence length="107" mass="12570">MVVYILCQVMQSFSLTFKILASCFYIFVLYMTPMNLKRLLLFKVYVLTKRAQFRIYAVHDEAKDKAFELELSWICEESKRQHQKVPNDLLEHAKAAAQTALEEMDAD</sequence>
<proteinExistence type="predicted"/>
<reference evidence="2" key="1">
    <citation type="submission" date="2015-12" db="EMBL/GenBank/DDBJ databases">
        <title>Update maize B73 reference genome by single molecule sequencing technologies.</title>
        <authorList>
            <consortium name="Maize Genome Sequencing Project"/>
            <person name="Ware D."/>
        </authorList>
    </citation>
    <scope>NUCLEOTIDE SEQUENCE [LARGE SCALE GENOMIC DNA]</scope>
    <source>
        <tissue evidence="2">Seedling</tissue>
    </source>
</reference>
<dbReference type="InterPro" id="IPR029055">
    <property type="entry name" value="Ntn_hydrolases_N"/>
</dbReference>
<keyword evidence="1" id="KW-0812">Transmembrane</keyword>
<keyword evidence="1" id="KW-1133">Transmembrane helix</keyword>